<dbReference type="SUPFAM" id="SSF47769">
    <property type="entry name" value="SAM/Pointed domain"/>
    <property type="match status" value="2"/>
</dbReference>
<dbReference type="PANTHER" id="PTHR24171:SF8">
    <property type="entry name" value="BRCA1-ASSOCIATED RING DOMAIN PROTEIN 1"/>
    <property type="match status" value="1"/>
</dbReference>
<dbReference type="OrthoDB" id="310270at2759"/>
<dbReference type="GO" id="GO:0003950">
    <property type="term" value="F:NAD+ poly-ADP-ribosyltransferase activity"/>
    <property type="evidence" value="ECO:0007669"/>
    <property type="project" value="UniProtKB-EC"/>
</dbReference>
<feature type="repeat" description="ANK" evidence="8">
    <location>
        <begin position="106"/>
        <end position="138"/>
    </location>
</feature>
<dbReference type="InterPro" id="IPR013761">
    <property type="entry name" value="SAM/pointed_sf"/>
</dbReference>
<dbReference type="SMART" id="SM00248">
    <property type="entry name" value="ANK"/>
    <property type="match status" value="4"/>
</dbReference>
<evidence type="ECO:0000313" key="10">
    <source>
        <dbReference type="EMBL" id="OMJ82749.1"/>
    </source>
</evidence>
<dbReference type="PROSITE" id="PS50105">
    <property type="entry name" value="SAM_DOMAIN"/>
    <property type="match status" value="2"/>
</dbReference>
<dbReference type="PROSITE" id="PS50088">
    <property type="entry name" value="ANK_REPEAT"/>
    <property type="match status" value="3"/>
</dbReference>
<keyword evidence="3" id="KW-0548">Nucleotidyltransferase</keyword>
<keyword evidence="4" id="KW-0677">Repeat</keyword>
<protein>
    <recommendedName>
        <fullName evidence="1">NAD(+) ADP-ribosyltransferase</fullName>
        <ecNumber evidence="1">2.4.2.30</ecNumber>
    </recommendedName>
</protein>
<dbReference type="Gene3D" id="1.25.40.20">
    <property type="entry name" value="Ankyrin repeat-containing domain"/>
    <property type="match status" value="2"/>
</dbReference>
<dbReference type="Gene3D" id="1.10.150.50">
    <property type="entry name" value="Transcription Factor, Ets-1"/>
    <property type="match status" value="2"/>
</dbReference>
<sequence>MEITTFSEELQKACRLGDINTLKISLNENPHLLNQVDSKLKWSLLYRTVIFRHIEATEYLLQEGADPNIKNKLGETPLHQAAENSQEKLVKLLLEHKADPNSQQNDGNTPLHQSVFKGNEKIVAILLSYKADPNIPNSVFRKTPLHYAVEYNHHEIVKIIMNSGGNANIKDNTDKSPLDISSGLIRTFLIKSSRSLTNSPLLFPSAEPVEKIPSISSQIFNGLILSPIKNKNYIKKPSFSTSTLFEPDDEKSQLDFRLSQAFSFGGCDKKHLINWLESVKLDCLYDILINAGYDDIEQMASQMMSCMPITEENLQKIGIEKPGYRKRLLAALDEESRPYKSSRRTHRAQQSNPLKCCMVAIPLNLGFMPITELEKWLSLQGLEYTYKGFVDAGYDDLEHMLALMNTKWEITEENLMKEIGIKKQGHRYKILAKLKADSIGFDTMKKGGVTSRYKKDDLAIERNTNTTACSSCVVV</sequence>
<keyword evidence="5 8" id="KW-0040">ANK repeat</keyword>
<keyword evidence="2" id="KW-0328">Glycosyltransferase</keyword>
<dbReference type="Pfam" id="PF13857">
    <property type="entry name" value="Ank_5"/>
    <property type="match status" value="1"/>
</dbReference>
<evidence type="ECO:0000256" key="4">
    <source>
        <dbReference type="ARBA" id="ARBA00022737"/>
    </source>
</evidence>
<dbReference type="SMART" id="SM00454">
    <property type="entry name" value="SAM"/>
    <property type="match status" value="2"/>
</dbReference>
<dbReference type="Pfam" id="PF07647">
    <property type="entry name" value="SAM_2"/>
    <property type="match status" value="1"/>
</dbReference>
<feature type="repeat" description="ANK" evidence="8">
    <location>
        <begin position="140"/>
        <end position="172"/>
    </location>
</feature>
<comment type="catalytic activity">
    <reaction evidence="7">
        <text>NAD(+) + (ADP-D-ribosyl)n-acceptor = nicotinamide + (ADP-D-ribosyl)n+1-acceptor + H(+).</text>
        <dbReference type="EC" id="2.4.2.30"/>
    </reaction>
</comment>
<dbReference type="Proteomes" id="UP000187209">
    <property type="component" value="Unassembled WGS sequence"/>
</dbReference>
<evidence type="ECO:0000259" key="9">
    <source>
        <dbReference type="PROSITE" id="PS50105"/>
    </source>
</evidence>
<feature type="domain" description="SAM" evidence="9">
    <location>
        <begin position="368"/>
        <end position="435"/>
    </location>
</feature>
<keyword evidence="11" id="KW-1185">Reference proteome</keyword>
<dbReference type="PANTHER" id="PTHR24171">
    <property type="entry name" value="ANKYRIN REPEAT DOMAIN-CONTAINING PROTEIN 39-RELATED"/>
    <property type="match status" value="1"/>
</dbReference>
<feature type="repeat" description="ANK" evidence="8">
    <location>
        <begin position="73"/>
        <end position="105"/>
    </location>
</feature>
<dbReference type="InterPro" id="IPR001660">
    <property type="entry name" value="SAM"/>
</dbReference>
<dbReference type="PROSITE" id="PS50297">
    <property type="entry name" value="ANK_REP_REGION"/>
    <property type="match status" value="3"/>
</dbReference>
<proteinExistence type="inferred from homology"/>
<keyword evidence="3" id="KW-0808">Transferase</keyword>
<dbReference type="AlphaFoldDB" id="A0A1R2C1B0"/>
<dbReference type="Pfam" id="PF00536">
    <property type="entry name" value="SAM_1"/>
    <property type="match status" value="1"/>
</dbReference>
<accession>A0A1R2C1B0</accession>
<feature type="domain" description="SAM" evidence="9">
    <location>
        <begin position="270"/>
        <end position="332"/>
    </location>
</feature>
<evidence type="ECO:0000256" key="2">
    <source>
        <dbReference type="ARBA" id="ARBA00022676"/>
    </source>
</evidence>
<dbReference type="Pfam" id="PF12796">
    <property type="entry name" value="Ank_2"/>
    <property type="match status" value="1"/>
</dbReference>
<dbReference type="PRINTS" id="PR01415">
    <property type="entry name" value="ANKYRIN"/>
</dbReference>
<evidence type="ECO:0000313" key="11">
    <source>
        <dbReference type="Proteomes" id="UP000187209"/>
    </source>
</evidence>
<dbReference type="GO" id="GO:0085020">
    <property type="term" value="P:protein K6-linked ubiquitination"/>
    <property type="evidence" value="ECO:0007669"/>
    <property type="project" value="TreeGrafter"/>
</dbReference>
<dbReference type="EC" id="2.4.2.30" evidence="1"/>
<gene>
    <name evidence="10" type="ORF">SteCoe_16453</name>
</gene>
<organism evidence="10 11">
    <name type="scientific">Stentor coeruleus</name>
    <dbReference type="NCBI Taxonomy" id="5963"/>
    <lineage>
        <taxon>Eukaryota</taxon>
        <taxon>Sar</taxon>
        <taxon>Alveolata</taxon>
        <taxon>Ciliophora</taxon>
        <taxon>Postciliodesmatophora</taxon>
        <taxon>Heterotrichea</taxon>
        <taxon>Heterotrichida</taxon>
        <taxon>Stentoridae</taxon>
        <taxon>Stentor</taxon>
    </lineage>
</organism>
<dbReference type="EMBL" id="MPUH01000328">
    <property type="protein sequence ID" value="OMJ82749.1"/>
    <property type="molecule type" value="Genomic_DNA"/>
</dbReference>
<evidence type="ECO:0000256" key="5">
    <source>
        <dbReference type="ARBA" id="ARBA00023043"/>
    </source>
</evidence>
<reference evidence="10 11" key="1">
    <citation type="submission" date="2016-11" db="EMBL/GenBank/DDBJ databases">
        <title>The macronuclear genome of Stentor coeruleus: a giant cell with tiny introns.</title>
        <authorList>
            <person name="Slabodnick M."/>
            <person name="Ruby J.G."/>
            <person name="Reiff S.B."/>
            <person name="Swart E.C."/>
            <person name="Gosai S."/>
            <person name="Prabakaran S."/>
            <person name="Witkowska E."/>
            <person name="Larue G.E."/>
            <person name="Fisher S."/>
            <person name="Freeman R.M."/>
            <person name="Gunawardena J."/>
            <person name="Chu W."/>
            <person name="Stover N.A."/>
            <person name="Gregory B.D."/>
            <person name="Nowacki M."/>
            <person name="Derisi J."/>
            <person name="Roy S.W."/>
            <person name="Marshall W.F."/>
            <person name="Sood P."/>
        </authorList>
    </citation>
    <scope>NUCLEOTIDE SEQUENCE [LARGE SCALE GENOMIC DNA]</scope>
    <source>
        <strain evidence="10">WM001</strain>
    </source>
</reference>
<comment type="similarity">
    <text evidence="6">Belongs to the ARTD/PARP family.</text>
</comment>
<dbReference type="InterPro" id="IPR036770">
    <property type="entry name" value="Ankyrin_rpt-contain_sf"/>
</dbReference>
<evidence type="ECO:0000256" key="8">
    <source>
        <dbReference type="PROSITE-ProRule" id="PRU00023"/>
    </source>
</evidence>
<dbReference type="GO" id="GO:0004842">
    <property type="term" value="F:ubiquitin-protein transferase activity"/>
    <property type="evidence" value="ECO:0007669"/>
    <property type="project" value="TreeGrafter"/>
</dbReference>
<dbReference type="GO" id="GO:0016779">
    <property type="term" value="F:nucleotidyltransferase activity"/>
    <property type="evidence" value="ECO:0007669"/>
    <property type="project" value="UniProtKB-KW"/>
</dbReference>
<evidence type="ECO:0000256" key="7">
    <source>
        <dbReference type="ARBA" id="ARBA00033987"/>
    </source>
</evidence>
<dbReference type="SUPFAM" id="SSF48403">
    <property type="entry name" value="Ankyrin repeat"/>
    <property type="match status" value="1"/>
</dbReference>
<evidence type="ECO:0000256" key="3">
    <source>
        <dbReference type="ARBA" id="ARBA00022695"/>
    </source>
</evidence>
<dbReference type="InterPro" id="IPR002110">
    <property type="entry name" value="Ankyrin_rpt"/>
</dbReference>
<evidence type="ECO:0000256" key="6">
    <source>
        <dbReference type="ARBA" id="ARBA00024347"/>
    </source>
</evidence>
<name>A0A1R2C1B0_9CILI</name>
<evidence type="ECO:0000256" key="1">
    <source>
        <dbReference type="ARBA" id="ARBA00012020"/>
    </source>
</evidence>
<comment type="caution">
    <text evidence="10">The sequence shown here is derived from an EMBL/GenBank/DDBJ whole genome shotgun (WGS) entry which is preliminary data.</text>
</comment>